<feature type="non-terminal residue" evidence="3">
    <location>
        <position position="1"/>
    </location>
</feature>
<proteinExistence type="predicted"/>
<dbReference type="EMBL" id="JBFDAA010000003">
    <property type="protein sequence ID" value="KAL1139191.1"/>
    <property type="molecule type" value="Genomic_DNA"/>
</dbReference>
<name>A0ABD0YTV9_9HEMI</name>
<feature type="domain" description="UV-stimulated scaffold protein A C-terminal" evidence="2">
    <location>
        <begin position="222"/>
        <end position="328"/>
    </location>
</feature>
<dbReference type="InterPro" id="IPR018610">
    <property type="entry name" value="UVSSA"/>
</dbReference>
<gene>
    <name evidence="3" type="ORF">AAG570_009250</name>
</gene>
<reference evidence="3 4" key="1">
    <citation type="submission" date="2024-07" db="EMBL/GenBank/DDBJ databases">
        <title>Chromosome-level genome assembly of the water stick insect Ranatra chinensis (Heteroptera: Nepidae).</title>
        <authorList>
            <person name="Liu X."/>
        </authorList>
    </citation>
    <scope>NUCLEOTIDE SEQUENCE [LARGE SCALE GENOMIC DNA]</scope>
    <source>
        <strain evidence="3">Cailab_2021Rc</strain>
        <tissue evidence="3">Muscle</tissue>
    </source>
</reference>
<feature type="region of interest" description="Disordered" evidence="1">
    <location>
        <begin position="189"/>
        <end position="208"/>
    </location>
</feature>
<evidence type="ECO:0000256" key="1">
    <source>
        <dbReference type="SAM" id="MobiDB-lite"/>
    </source>
</evidence>
<evidence type="ECO:0000259" key="2">
    <source>
        <dbReference type="Pfam" id="PF09740"/>
    </source>
</evidence>
<organism evidence="3 4">
    <name type="scientific">Ranatra chinensis</name>
    <dbReference type="NCBI Taxonomy" id="642074"/>
    <lineage>
        <taxon>Eukaryota</taxon>
        <taxon>Metazoa</taxon>
        <taxon>Ecdysozoa</taxon>
        <taxon>Arthropoda</taxon>
        <taxon>Hexapoda</taxon>
        <taxon>Insecta</taxon>
        <taxon>Pterygota</taxon>
        <taxon>Neoptera</taxon>
        <taxon>Paraneoptera</taxon>
        <taxon>Hemiptera</taxon>
        <taxon>Heteroptera</taxon>
        <taxon>Panheteroptera</taxon>
        <taxon>Nepomorpha</taxon>
        <taxon>Nepidae</taxon>
        <taxon>Ranatrinae</taxon>
        <taxon>Ranatra</taxon>
    </lineage>
</organism>
<dbReference type="PANTHER" id="PTHR28670:SF1">
    <property type="entry name" value="UV-STIMULATED SCAFFOLD PROTEIN A"/>
    <property type="match status" value="1"/>
</dbReference>
<protein>
    <recommendedName>
        <fullName evidence="2">UV-stimulated scaffold protein A C-terminal domain-containing protein</fullName>
    </recommendedName>
</protein>
<sequence length="418" mass="47461">INSLCSDIQDEIDNTLKSLESCFSLILPRPEEFGEVDCSHDSSDSGMRLFGILKSNQKLGLEFDPGLKIEIKEDEDNSDILQNTTDLYTVIVNKFLPKTKAWIQLITKAEGRALTQKERLGMAVAKFNRLEIKRNTKKKTENTDENGDDEVSTDSELEEVAQPEPPQPLRGYREEFNLFTEKPVKKTIVKRRQNETEDLSRPSTSSASDTILSRKEELLKIAPKLPFDIDLYHWEDENLKAPTVVPVSCEGHRFWSAAADELNGIELELPGGTASLRSRVIEFTGCFTPVTRACSAPLPTGKLCPRRDRIKCPFHGIIVPRDEMGNIIDIKDQKIVAKSKPKKPVVPDWQDPQLLAELKATTGVDLKMPEKGERRKKKKFPGLTDIKKTHETPVSRLSKKIFRKYVAFYAYLFDTEFH</sequence>
<accession>A0ABD0YTV9</accession>
<dbReference type="Proteomes" id="UP001558652">
    <property type="component" value="Unassembled WGS sequence"/>
</dbReference>
<dbReference type="AlphaFoldDB" id="A0ABD0YTV9"/>
<evidence type="ECO:0000313" key="4">
    <source>
        <dbReference type="Proteomes" id="UP001558652"/>
    </source>
</evidence>
<keyword evidence="4" id="KW-1185">Reference proteome</keyword>
<feature type="region of interest" description="Disordered" evidence="1">
    <location>
        <begin position="136"/>
        <end position="173"/>
    </location>
</feature>
<dbReference type="PANTHER" id="PTHR28670">
    <property type="entry name" value="UV-STIMULATED SCAFFOLD PROTEIN A"/>
    <property type="match status" value="1"/>
</dbReference>
<dbReference type="InterPro" id="IPR049431">
    <property type="entry name" value="UVSSA_C"/>
</dbReference>
<dbReference type="Pfam" id="PF09740">
    <property type="entry name" value="DUF2043"/>
    <property type="match status" value="1"/>
</dbReference>
<comment type="caution">
    <text evidence="3">The sequence shown here is derived from an EMBL/GenBank/DDBJ whole genome shotgun (WGS) entry which is preliminary data.</text>
</comment>
<feature type="compositionally biased region" description="Acidic residues" evidence="1">
    <location>
        <begin position="143"/>
        <end position="161"/>
    </location>
</feature>
<evidence type="ECO:0000313" key="3">
    <source>
        <dbReference type="EMBL" id="KAL1139191.1"/>
    </source>
</evidence>